<name>A0A412P5D9_9BACE</name>
<reference evidence="4 5" key="1">
    <citation type="submission" date="2018-08" db="EMBL/GenBank/DDBJ databases">
        <title>A genome reference for cultivated species of the human gut microbiota.</title>
        <authorList>
            <person name="Zou Y."/>
            <person name="Xue W."/>
            <person name="Luo G."/>
        </authorList>
    </citation>
    <scope>NUCLEOTIDE SEQUENCE [LARGE SCALE GENOMIC DNA]</scope>
    <source>
        <strain evidence="1 4">AF19-10AC</strain>
        <strain evidence="2 5">AF36-16BH</strain>
    </source>
</reference>
<dbReference type="Proteomes" id="UP000284772">
    <property type="component" value="Unassembled WGS sequence"/>
</dbReference>
<protein>
    <submittedName>
        <fullName evidence="3">DUF3843 family protein</fullName>
    </submittedName>
</protein>
<dbReference type="EMBL" id="QRWT01000024">
    <property type="protein sequence ID" value="RGT48827.1"/>
    <property type="molecule type" value="Genomic_DNA"/>
</dbReference>
<dbReference type="GeneID" id="26162107"/>
<reference evidence="3 6" key="2">
    <citation type="journal article" date="2019" name="Science, e1252229">
        <title>Invertible promoters mediate bacterial phase variation, antibiotic resistance, and host adaptation in the gut.</title>
        <authorList>
            <person name="Jiang X."/>
            <person name="Hall A.B."/>
            <person name="Arthur T.D."/>
            <person name="Plichta D.R."/>
            <person name="Covington C.T."/>
            <person name="Poyet M."/>
            <person name="Crothers J."/>
            <person name="Moses P.L."/>
            <person name="Tolonen A.C."/>
            <person name="Vlamakis H."/>
            <person name="Alm E.J."/>
            <person name="Xavier R.J."/>
        </authorList>
    </citation>
    <scope>NUCLEOTIDE SEQUENCE [LARGE SCALE GENOMIC DNA]</scope>
    <source>
        <strain evidence="3">Bf_0095</strain>
        <strain evidence="6">bf_0095</strain>
    </source>
</reference>
<keyword evidence="6" id="KW-1185">Reference proteome</keyword>
<accession>A0A412P5D9</accession>
<sequence>MKQSRIYMKRWLAANERSKQVPTDTWYLHFASQLLLLIDQSPLYCKKSETERVDAAISLALYFQDCIAQSGGWKEFSDAYYGLYKSYLPFYTLTDAYTPDEINVEDLSFVQWTLFSRYAIFEEDEVIVQNPHNPNLLALSQEAYDLMDASFEEAPICDEPSSPIWVMGLDLLEMPQVPLPEIKPGMQLKKDVENCLAYSKGEPLLYFSVYDELCKFFIEELKWENKNESLLPELKNERNFVIYANAKGMLIAPNVSYCFCDPHNPTYNAANAADRGFKLFTYPGACPFDLVKYGMAKGLFPDLQLPFPGGKEVLHDNWDFIARYFLCEYYEGE</sequence>
<dbReference type="RefSeq" id="WP_007667830.1">
    <property type="nucleotide sequence ID" value="NZ_CABMMK010000007.1"/>
</dbReference>
<evidence type="ECO:0000313" key="3">
    <source>
        <dbReference type="EMBL" id="RYT79443.1"/>
    </source>
</evidence>
<dbReference type="EMBL" id="QRPE01000016">
    <property type="protein sequence ID" value="RHL91681.1"/>
    <property type="molecule type" value="Genomic_DNA"/>
</dbReference>
<dbReference type="InterPro" id="IPR024214">
    <property type="entry name" value="DUF3843"/>
</dbReference>
<dbReference type="Proteomes" id="UP000285013">
    <property type="component" value="Unassembled WGS sequence"/>
</dbReference>
<evidence type="ECO:0000313" key="1">
    <source>
        <dbReference type="EMBL" id="RGT48827.1"/>
    </source>
</evidence>
<comment type="caution">
    <text evidence="3">The sequence shown here is derived from an EMBL/GenBank/DDBJ whole genome shotgun (WGS) entry which is preliminary data.</text>
</comment>
<evidence type="ECO:0000313" key="6">
    <source>
        <dbReference type="Proteomes" id="UP000291191"/>
    </source>
</evidence>
<organism evidence="3 6">
    <name type="scientific">Bacteroides intestinalis</name>
    <dbReference type="NCBI Taxonomy" id="329854"/>
    <lineage>
        <taxon>Bacteria</taxon>
        <taxon>Pseudomonadati</taxon>
        <taxon>Bacteroidota</taxon>
        <taxon>Bacteroidia</taxon>
        <taxon>Bacteroidales</taxon>
        <taxon>Bacteroidaceae</taxon>
        <taxon>Bacteroides</taxon>
    </lineage>
</organism>
<proteinExistence type="predicted"/>
<evidence type="ECO:0000313" key="5">
    <source>
        <dbReference type="Proteomes" id="UP000285013"/>
    </source>
</evidence>
<gene>
    <name evidence="1" type="ORF">DWX27_17525</name>
    <name evidence="2" type="ORF">DWZ95_13610</name>
    <name evidence="3" type="ORF">EAJ06_14085</name>
</gene>
<dbReference type="Pfam" id="PF12954">
    <property type="entry name" value="DUF3843"/>
    <property type="match status" value="2"/>
</dbReference>
<evidence type="ECO:0000313" key="4">
    <source>
        <dbReference type="Proteomes" id="UP000284772"/>
    </source>
</evidence>
<evidence type="ECO:0000313" key="2">
    <source>
        <dbReference type="EMBL" id="RHL91681.1"/>
    </source>
</evidence>
<dbReference type="AlphaFoldDB" id="A0A412P5D9"/>
<dbReference type="Proteomes" id="UP000291191">
    <property type="component" value="Unassembled WGS sequence"/>
</dbReference>
<dbReference type="EMBL" id="RCXO01000017">
    <property type="protein sequence ID" value="RYT79443.1"/>
    <property type="molecule type" value="Genomic_DNA"/>
</dbReference>
<dbReference type="OrthoDB" id="693120at2"/>